<name>A0A1U7ZCC7_NELNU</name>
<keyword evidence="3" id="KW-0732">Signal</keyword>
<dbReference type="PANTHER" id="PTHR36245:SF5">
    <property type="entry name" value="GLYCINE-RICH PROTEIN DOT1-LIKE"/>
    <property type="match status" value="1"/>
</dbReference>
<evidence type="ECO:0000256" key="2">
    <source>
        <dbReference type="SAM" id="Phobius"/>
    </source>
</evidence>
<proteinExistence type="predicted"/>
<dbReference type="Proteomes" id="UP000189703">
    <property type="component" value="Unplaced"/>
</dbReference>
<organism evidence="4 5">
    <name type="scientific">Nelumbo nucifera</name>
    <name type="common">Sacred lotus</name>
    <dbReference type="NCBI Taxonomy" id="4432"/>
    <lineage>
        <taxon>Eukaryota</taxon>
        <taxon>Viridiplantae</taxon>
        <taxon>Streptophyta</taxon>
        <taxon>Embryophyta</taxon>
        <taxon>Tracheophyta</taxon>
        <taxon>Spermatophyta</taxon>
        <taxon>Magnoliopsida</taxon>
        <taxon>Proteales</taxon>
        <taxon>Nelumbonaceae</taxon>
        <taxon>Nelumbo</taxon>
    </lineage>
</organism>
<evidence type="ECO:0000256" key="3">
    <source>
        <dbReference type="SAM" id="SignalP"/>
    </source>
</evidence>
<dbReference type="InParanoid" id="A0A1U7ZCC7"/>
<dbReference type="OMA" id="SHRNGKH"/>
<feature type="signal peptide" evidence="3">
    <location>
        <begin position="1"/>
        <end position="24"/>
    </location>
</feature>
<evidence type="ECO:0000313" key="5">
    <source>
        <dbReference type="RefSeq" id="XP_010245536.1"/>
    </source>
</evidence>
<reference evidence="5" key="1">
    <citation type="submission" date="2025-08" db="UniProtKB">
        <authorList>
            <consortium name="RefSeq"/>
        </authorList>
    </citation>
    <scope>IDENTIFICATION</scope>
</reference>
<keyword evidence="2" id="KW-0472">Membrane</keyword>
<feature type="chain" id="PRO_5010589116" evidence="3">
    <location>
        <begin position="25"/>
        <end position="129"/>
    </location>
</feature>
<keyword evidence="4" id="KW-1185">Reference proteome</keyword>
<gene>
    <name evidence="5" type="primary">LOC104589050</name>
</gene>
<protein>
    <submittedName>
        <fullName evidence="5">Uncharacterized protein LOC104589050</fullName>
    </submittedName>
</protein>
<dbReference type="GeneID" id="104589050"/>
<feature type="compositionally biased region" description="Gly residues" evidence="1">
    <location>
        <begin position="55"/>
        <end position="69"/>
    </location>
</feature>
<keyword evidence="2" id="KW-1133">Transmembrane helix</keyword>
<sequence>MGLLLMLFFSYLLCLPTEETLVSGDEKVNEVMETRKQEAHFLLVNKLAGGGGRGGGDGGGAAAATGGNGDSNSRPGSTAAIIPIYTAASSHRNGKHHNASTSKGNYPGLTVMVAVILALLILHLHSRRM</sequence>
<evidence type="ECO:0000256" key="1">
    <source>
        <dbReference type="SAM" id="MobiDB-lite"/>
    </source>
</evidence>
<evidence type="ECO:0000313" key="4">
    <source>
        <dbReference type="Proteomes" id="UP000189703"/>
    </source>
</evidence>
<dbReference type="RefSeq" id="XP_010245536.1">
    <property type="nucleotide sequence ID" value="XM_010247234.1"/>
</dbReference>
<feature type="region of interest" description="Disordered" evidence="1">
    <location>
        <begin position="55"/>
        <end position="76"/>
    </location>
</feature>
<dbReference type="AlphaFoldDB" id="A0A1U7ZCC7"/>
<accession>A0A1U7ZCC7</accession>
<dbReference type="PANTHER" id="PTHR36245">
    <property type="entry name" value="GLYCINE-RICH PROTEIN DOT1-LIKE"/>
    <property type="match status" value="1"/>
</dbReference>
<feature type="transmembrane region" description="Helical" evidence="2">
    <location>
        <begin position="106"/>
        <end position="124"/>
    </location>
</feature>
<keyword evidence="2" id="KW-0812">Transmembrane</keyword>
<dbReference type="KEGG" id="nnu:104589050"/>